<dbReference type="EMBL" id="JBHSEC010000005">
    <property type="protein sequence ID" value="MFC4409882.1"/>
    <property type="molecule type" value="Genomic_DNA"/>
</dbReference>
<comment type="similarity">
    <text evidence="1">Belongs to the GSP E family.</text>
</comment>
<dbReference type="InterPro" id="IPR001482">
    <property type="entry name" value="T2SS/T4SS_dom"/>
</dbReference>
<keyword evidence="2" id="KW-0547">Nucleotide-binding</keyword>
<dbReference type="SUPFAM" id="SSF160246">
    <property type="entry name" value="EspE N-terminal domain-like"/>
    <property type="match status" value="1"/>
</dbReference>
<sequence>MPNRKRLGDLLVGANIITEAQLKETLQKKSQDQRLGDALVERGYLTDRQLIEVLEYQLGIAHVALTMVPIDASLLQVVGDDFARQNYILPIEKNGETIRVAMADPMDYVAIDDIELMTGFKVQPVISSKSDILETIEKISRKSDDVGLSATTESNEEAPAVRLVNQILQRGVQLKASDVHIDPQETSVVIKYRVDGLLKTDRVIQPSQYPSLIARIKIMANLNITESRLPQDGRVRLQGKKSVDLRISILPTVFGEKIVIRLLDLSNAVKPLSHLGFNKRYLQSFVQLIEQPSGIVLLTGPTGSGKTTTLYSALNYINKESLNIITIEDPVEYQMEGVNQVQVNPQINLTFASGLRAILRQDPNVIMVGEMRDEETSEIAIRAALTGHFVLSTLHTNDAISSIPRLFDMGVEPYLVISALRGVVSQRLVRSICSSCKSEYEPTNVERELFTKRYIQLDKLYIGKGCEACNYTGYKGRLAVHELFVLDDDIKFMLFENKSMKEVKIAAMKKGMIPLIDDGLLKAKAGLTTVEEVLHVAKAD</sequence>
<dbReference type="Gene3D" id="3.30.450.90">
    <property type="match status" value="1"/>
</dbReference>
<dbReference type="CDD" id="cd01129">
    <property type="entry name" value="PulE-GspE-like"/>
    <property type="match status" value="1"/>
</dbReference>
<evidence type="ECO:0000256" key="1">
    <source>
        <dbReference type="ARBA" id="ARBA00006611"/>
    </source>
</evidence>
<evidence type="ECO:0000256" key="3">
    <source>
        <dbReference type="ARBA" id="ARBA00022840"/>
    </source>
</evidence>
<evidence type="ECO:0000313" key="5">
    <source>
        <dbReference type="EMBL" id="MFC4409882.1"/>
    </source>
</evidence>
<comment type="caution">
    <text evidence="5">The sequence shown here is derived from an EMBL/GenBank/DDBJ whole genome shotgun (WGS) entry which is preliminary data.</text>
</comment>
<evidence type="ECO:0000259" key="4">
    <source>
        <dbReference type="SMART" id="SM00382"/>
    </source>
</evidence>
<dbReference type="Proteomes" id="UP001595817">
    <property type="component" value="Unassembled WGS sequence"/>
</dbReference>
<keyword evidence="3" id="KW-0067">ATP-binding</keyword>
<dbReference type="InterPro" id="IPR003593">
    <property type="entry name" value="AAA+_ATPase"/>
</dbReference>
<accession>A0ABV8X6I1</accession>
<dbReference type="Gene3D" id="3.30.300.160">
    <property type="entry name" value="Type II secretion system, protein E, N-terminal domain"/>
    <property type="match status" value="1"/>
</dbReference>
<dbReference type="InterPro" id="IPR027417">
    <property type="entry name" value="P-loop_NTPase"/>
</dbReference>
<dbReference type="SMART" id="SM00382">
    <property type="entry name" value="AAA"/>
    <property type="match status" value="1"/>
</dbReference>
<feature type="domain" description="AAA+ ATPase" evidence="4">
    <location>
        <begin position="292"/>
        <end position="415"/>
    </location>
</feature>
<name>A0ABV8X6I1_9LACT</name>
<dbReference type="Pfam" id="PF05157">
    <property type="entry name" value="MshEN"/>
    <property type="match status" value="1"/>
</dbReference>
<evidence type="ECO:0000313" key="6">
    <source>
        <dbReference type="Proteomes" id="UP001595817"/>
    </source>
</evidence>
<organism evidence="5 6">
    <name type="scientific">Chungangia koreensis</name>
    <dbReference type="NCBI Taxonomy" id="752657"/>
    <lineage>
        <taxon>Bacteria</taxon>
        <taxon>Bacillati</taxon>
        <taxon>Bacillota</taxon>
        <taxon>Bacilli</taxon>
        <taxon>Lactobacillales</taxon>
        <taxon>Chungangia</taxon>
    </lineage>
</organism>
<dbReference type="InterPro" id="IPR007831">
    <property type="entry name" value="T2SS_GspE_N"/>
</dbReference>
<dbReference type="PANTHER" id="PTHR30258">
    <property type="entry name" value="TYPE II SECRETION SYSTEM PROTEIN GSPE-RELATED"/>
    <property type="match status" value="1"/>
</dbReference>
<evidence type="ECO:0000256" key="2">
    <source>
        <dbReference type="ARBA" id="ARBA00022741"/>
    </source>
</evidence>
<dbReference type="Pfam" id="PF00437">
    <property type="entry name" value="T2SSE"/>
    <property type="match status" value="1"/>
</dbReference>
<dbReference type="SUPFAM" id="SSF52540">
    <property type="entry name" value="P-loop containing nucleoside triphosphate hydrolases"/>
    <property type="match status" value="1"/>
</dbReference>
<dbReference type="InterPro" id="IPR037257">
    <property type="entry name" value="T2SS_E_N_sf"/>
</dbReference>
<dbReference type="PANTHER" id="PTHR30258:SF3">
    <property type="entry name" value="SLL1921 PROTEIN"/>
    <property type="match status" value="1"/>
</dbReference>
<protein>
    <submittedName>
        <fullName evidence="5">GspE/PulE family protein</fullName>
    </submittedName>
</protein>
<dbReference type="Gene3D" id="3.40.50.300">
    <property type="entry name" value="P-loop containing nucleotide triphosphate hydrolases"/>
    <property type="match status" value="1"/>
</dbReference>
<keyword evidence="6" id="KW-1185">Reference proteome</keyword>
<proteinExistence type="inferred from homology"/>
<gene>
    <name evidence="5" type="ORF">ACFOZY_05455</name>
</gene>
<dbReference type="RefSeq" id="WP_378153106.1">
    <property type="nucleotide sequence ID" value="NZ_JBHSEC010000005.1"/>
</dbReference>
<reference evidence="6" key="1">
    <citation type="journal article" date="2019" name="Int. J. Syst. Evol. Microbiol.">
        <title>The Global Catalogue of Microorganisms (GCM) 10K type strain sequencing project: providing services to taxonomists for standard genome sequencing and annotation.</title>
        <authorList>
            <consortium name="The Broad Institute Genomics Platform"/>
            <consortium name="The Broad Institute Genome Sequencing Center for Infectious Disease"/>
            <person name="Wu L."/>
            <person name="Ma J."/>
        </authorList>
    </citation>
    <scope>NUCLEOTIDE SEQUENCE [LARGE SCALE GENOMIC DNA]</scope>
    <source>
        <strain evidence="6">CCUG 59778</strain>
    </source>
</reference>